<reference evidence="1" key="2">
    <citation type="journal article" date="2015" name="Data Brief">
        <title>Shoot transcriptome of the giant reed, Arundo donax.</title>
        <authorList>
            <person name="Barrero R.A."/>
            <person name="Guerrero F.D."/>
            <person name="Moolhuijzen P."/>
            <person name="Goolsby J.A."/>
            <person name="Tidwell J."/>
            <person name="Bellgard S.E."/>
            <person name="Bellgard M.I."/>
        </authorList>
    </citation>
    <scope>NUCLEOTIDE SEQUENCE</scope>
    <source>
        <tissue evidence="1">Shoot tissue taken approximately 20 cm above the soil surface</tissue>
    </source>
</reference>
<dbReference type="EMBL" id="GBRH01206486">
    <property type="protein sequence ID" value="JAD91409.1"/>
    <property type="molecule type" value="Transcribed_RNA"/>
</dbReference>
<sequence>MAHYCVKQAVGRRGVPSNV</sequence>
<evidence type="ECO:0000313" key="1">
    <source>
        <dbReference type="EMBL" id="JAD91409.1"/>
    </source>
</evidence>
<accession>A0A0A9DS43</accession>
<reference evidence="1" key="1">
    <citation type="submission" date="2014-09" db="EMBL/GenBank/DDBJ databases">
        <authorList>
            <person name="Magalhaes I.L.F."/>
            <person name="Oliveira U."/>
            <person name="Santos F.R."/>
            <person name="Vidigal T.H.D.A."/>
            <person name="Brescovit A.D."/>
            <person name="Santos A.J."/>
        </authorList>
    </citation>
    <scope>NUCLEOTIDE SEQUENCE</scope>
    <source>
        <tissue evidence="1">Shoot tissue taken approximately 20 cm above the soil surface</tissue>
    </source>
</reference>
<protein>
    <submittedName>
        <fullName evidence="1">Uncharacterized protein</fullName>
    </submittedName>
</protein>
<dbReference type="AlphaFoldDB" id="A0A0A9DS43"/>
<name>A0A0A9DS43_ARUDO</name>
<organism evidence="1">
    <name type="scientific">Arundo donax</name>
    <name type="common">Giant reed</name>
    <name type="synonym">Donax arundinaceus</name>
    <dbReference type="NCBI Taxonomy" id="35708"/>
    <lineage>
        <taxon>Eukaryota</taxon>
        <taxon>Viridiplantae</taxon>
        <taxon>Streptophyta</taxon>
        <taxon>Embryophyta</taxon>
        <taxon>Tracheophyta</taxon>
        <taxon>Spermatophyta</taxon>
        <taxon>Magnoliopsida</taxon>
        <taxon>Liliopsida</taxon>
        <taxon>Poales</taxon>
        <taxon>Poaceae</taxon>
        <taxon>PACMAD clade</taxon>
        <taxon>Arundinoideae</taxon>
        <taxon>Arundineae</taxon>
        <taxon>Arundo</taxon>
    </lineage>
</organism>
<proteinExistence type="predicted"/>